<proteinExistence type="predicted"/>
<keyword evidence="1 3" id="KW-0597">Phosphoprotein</keyword>
<comment type="caution">
    <text evidence="5">The sequence shown here is derived from an EMBL/GenBank/DDBJ whole genome shotgun (WGS) entry which is preliminary data.</text>
</comment>
<organism evidence="5 6">
    <name type="scientific">Candidatus Kerfeldbacteria bacterium CG08_land_8_20_14_0_20_42_7</name>
    <dbReference type="NCBI Taxonomy" id="2014245"/>
    <lineage>
        <taxon>Bacteria</taxon>
        <taxon>Candidatus Kerfeldiibacteriota</taxon>
    </lineage>
</organism>
<dbReference type="EMBL" id="PEXV01000145">
    <property type="protein sequence ID" value="PIS41167.1"/>
    <property type="molecule type" value="Genomic_DNA"/>
</dbReference>
<dbReference type="SUPFAM" id="SSF52172">
    <property type="entry name" value="CheY-like"/>
    <property type="match status" value="1"/>
</dbReference>
<dbReference type="SMART" id="SM00448">
    <property type="entry name" value="REC"/>
    <property type="match status" value="1"/>
</dbReference>
<dbReference type="InterPro" id="IPR001789">
    <property type="entry name" value="Sig_transdc_resp-reg_receiver"/>
</dbReference>
<dbReference type="Pfam" id="PF00072">
    <property type="entry name" value="Response_reg"/>
    <property type="match status" value="1"/>
</dbReference>
<feature type="modified residue" description="4-aspartylphosphate" evidence="3">
    <location>
        <position position="61"/>
    </location>
</feature>
<dbReference type="AlphaFoldDB" id="A0A2H0YRP3"/>
<evidence type="ECO:0000256" key="1">
    <source>
        <dbReference type="ARBA" id="ARBA00022553"/>
    </source>
</evidence>
<dbReference type="GO" id="GO:0000160">
    <property type="term" value="P:phosphorelay signal transduction system"/>
    <property type="evidence" value="ECO:0007669"/>
    <property type="project" value="UniProtKB-KW"/>
</dbReference>
<dbReference type="PANTHER" id="PTHR44591:SF14">
    <property type="entry name" value="PROTEIN PILG"/>
    <property type="match status" value="1"/>
</dbReference>
<dbReference type="CDD" id="cd00156">
    <property type="entry name" value="REC"/>
    <property type="match status" value="1"/>
</dbReference>
<evidence type="ECO:0000256" key="2">
    <source>
        <dbReference type="ARBA" id="ARBA00023012"/>
    </source>
</evidence>
<protein>
    <recommendedName>
        <fullName evidence="4">Response regulatory domain-containing protein</fullName>
    </recommendedName>
</protein>
<dbReference type="PROSITE" id="PS50110">
    <property type="entry name" value="RESPONSE_REGULATORY"/>
    <property type="match status" value="1"/>
</dbReference>
<evidence type="ECO:0000313" key="6">
    <source>
        <dbReference type="Proteomes" id="UP000228711"/>
    </source>
</evidence>
<evidence type="ECO:0000256" key="3">
    <source>
        <dbReference type="PROSITE-ProRule" id="PRU00169"/>
    </source>
</evidence>
<evidence type="ECO:0000313" key="5">
    <source>
        <dbReference type="EMBL" id="PIS41167.1"/>
    </source>
</evidence>
<accession>A0A2H0YRP3</accession>
<feature type="domain" description="Response regulatory" evidence="4">
    <location>
        <begin position="11"/>
        <end position="127"/>
    </location>
</feature>
<dbReference type="InterPro" id="IPR050595">
    <property type="entry name" value="Bact_response_regulator"/>
</dbReference>
<keyword evidence="2" id="KW-0902">Two-component regulatory system</keyword>
<name>A0A2H0YRP3_9BACT</name>
<reference evidence="6" key="1">
    <citation type="submission" date="2017-09" db="EMBL/GenBank/DDBJ databases">
        <title>Depth-based differentiation of microbial function through sediment-hosted aquifers and enrichment of novel symbionts in the deep terrestrial subsurface.</title>
        <authorList>
            <person name="Probst A.J."/>
            <person name="Ladd B."/>
            <person name="Jarett J.K."/>
            <person name="Geller-Mcgrath D.E."/>
            <person name="Sieber C.M.K."/>
            <person name="Emerson J.B."/>
            <person name="Anantharaman K."/>
            <person name="Thomas B.C."/>
            <person name="Malmstrom R."/>
            <person name="Stieglmeier M."/>
            <person name="Klingl A."/>
            <person name="Woyke T."/>
            <person name="Ryan C.M."/>
            <person name="Banfield J.F."/>
        </authorList>
    </citation>
    <scope>NUCLEOTIDE SEQUENCE [LARGE SCALE GENOMIC DNA]</scope>
</reference>
<dbReference type="Gene3D" id="3.40.50.2300">
    <property type="match status" value="1"/>
</dbReference>
<sequence length="129" mass="14672">MSNEMANNRKKIVVFEDDLAFRSSYVSGLESRGFDVAVYTSPQEISLEDLKKNKPDLFSFDIFMPGMTGIEAAKKYLGDDELSQIPFVFISTQEGDIREVAESLGPKKFFSKFKMPISDIVQYIDQLLH</sequence>
<dbReference type="Proteomes" id="UP000228711">
    <property type="component" value="Unassembled WGS sequence"/>
</dbReference>
<gene>
    <name evidence="5" type="ORF">COT25_04530</name>
</gene>
<dbReference type="InterPro" id="IPR011006">
    <property type="entry name" value="CheY-like_superfamily"/>
</dbReference>
<dbReference type="PANTHER" id="PTHR44591">
    <property type="entry name" value="STRESS RESPONSE REGULATOR PROTEIN 1"/>
    <property type="match status" value="1"/>
</dbReference>
<evidence type="ECO:0000259" key="4">
    <source>
        <dbReference type="PROSITE" id="PS50110"/>
    </source>
</evidence>